<dbReference type="InterPro" id="IPR000120">
    <property type="entry name" value="Amidase"/>
</dbReference>
<dbReference type="InterPro" id="IPR020556">
    <property type="entry name" value="Amidase_CS"/>
</dbReference>
<dbReference type="AlphaFoldDB" id="A0A652YRT8"/>
<dbReference type="Pfam" id="PF01425">
    <property type="entry name" value="Amidase"/>
    <property type="match status" value="1"/>
</dbReference>
<dbReference type="InterPro" id="IPR023631">
    <property type="entry name" value="Amidase_dom"/>
</dbReference>
<dbReference type="EMBL" id="VNIQ01000003">
    <property type="protein sequence ID" value="TYQ05286.1"/>
    <property type="molecule type" value="Genomic_DNA"/>
</dbReference>
<dbReference type="Gene3D" id="1.10.20.60">
    <property type="entry name" value="Glu-tRNAGln amidotransferase C subunit, N-terminal domain"/>
    <property type="match status" value="1"/>
</dbReference>
<dbReference type="NCBIfam" id="NF005565">
    <property type="entry name" value="PRK07235.1"/>
    <property type="match status" value="1"/>
</dbReference>
<evidence type="ECO:0000313" key="1">
    <source>
        <dbReference type="EMBL" id="TYQ05286.1"/>
    </source>
</evidence>
<dbReference type="PANTHER" id="PTHR11895:SF170">
    <property type="entry name" value="AMIDASE"/>
    <property type="match status" value="1"/>
</dbReference>
<organism evidence="1">
    <name type="scientific">Nocardia globerula</name>
    <dbReference type="NCBI Taxonomy" id="1818"/>
    <lineage>
        <taxon>Bacteria</taxon>
        <taxon>Bacillati</taxon>
        <taxon>Actinomycetota</taxon>
        <taxon>Actinomycetes</taxon>
        <taxon>Mycobacteriales</taxon>
        <taxon>Nocardiaceae</taxon>
        <taxon>Nocardia</taxon>
    </lineage>
</organism>
<gene>
    <name evidence="1" type="ORF">FNL38_103638</name>
</gene>
<sequence length="521" mass="54974">MAIIRPDDNAIDSAAQHYGIDLDDTAKREWPALIDGALGSYDAVDQLYADEAAPTPISREYRTPESDENLMGAWYVTTEILPTSDGVLGDRRVAIKDNVSVAGVPMMNGSRSVEGFVPSRDATVVTRLLAAGATVAGKAVCEDLCFSGSSFTPASGPVRNPWDPHREAGGSSGGSAALVANGDVDIAIGGDQGGSIRIPAAFCGVVGHKPTFGLVPYTGAFPIERTIDHLGPITRSVDDAALMLSVIAGRDGNDPRQPENLETDDYLSNLGSGVAGMRIGVVREGFGQAVSQPEVDDAIRSAAYSLTEARCVVEEVSIPWHVHAFHIWNVIATDGGAYQMLDGNGYGLNVEGLYDPELMAHFASRRVQHANDLSETVKLVALTGHHGVTTLAGATYGKARNLVPHARAAYDAALEQYDVLVMPTLPYVASELPAANVDRATFITKALGMVANTAPFDVTGHPSLSVPASLVNGLPTGMMITGKRFDDAKVLQVGRAFEKIRGAFPAPARHTSTVLIPPIHT</sequence>
<accession>A0A652YRT8</accession>
<dbReference type="PANTHER" id="PTHR11895">
    <property type="entry name" value="TRANSAMIDASE"/>
    <property type="match status" value="1"/>
</dbReference>
<name>A0A652YRT8_NOCGL</name>
<comment type="caution">
    <text evidence="1">The sequence shown here is derived from an EMBL/GenBank/DDBJ whole genome shotgun (WGS) entry which is preliminary data.</text>
</comment>
<dbReference type="Gene3D" id="3.90.1300.10">
    <property type="entry name" value="Amidase signature (AS) domain"/>
    <property type="match status" value="1"/>
</dbReference>
<reference evidence="1" key="1">
    <citation type="submission" date="2019-07" db="EMBL/GenBank/DDBJ databases">
        <title>Genomic Encyclopedia of Type Strains, Phase IV (KMG-IV): sequencing the most valuable type-strain genomes for metagenomic binning, comparative biology and taxonomic classification.</title>
        <authorList>
            <person name="Goeker M."/>
        </authorList>
    </citation>
    <scope>NUCLEOTIDE SEQUENCE</scope>
    <source>
        <strain evidence="1">DSM 44596</strain>
    </source>
</reference>
<dbReference type="InterPro" id="IPR036928">
    <property type="entry name" value="AS_sf"/>
</dbReference>
<proteinExistence type="predicted"/>
<dbReference type="GO" id="GO:0003824">
    <property type="term" value="F:catalytic activity"/>
    <property type="evidence" value="ECO:0007669"/>
    <property type="project" value="InterPro"/>
</dbReference>
<dbReference type="SUPFAM" id="SSF75304">
    <property type="entry name" value="Amidase signature (AS) enzymes"/>
    <property type="match status" value="1"/>
</dbReference>
<protein>
    <submittedName>
        <fullName evidence="1">Amidase</fullName>
    </submittedName>
</protein>
<dbReference type="PROSITE" id="PS00571">
    <property type="entry name" value="AMIDASES"/>
    <property type="match status" value="1"/>
</dbReference>